<sequence length="226" mass="24252">MRNWVLGGLAAGSLVMLLFYAGVIGLSGFFVPLVFMSVLTGGVPGALVGLTIGTVRRRDSVTRLPPHPQWPAPGAQRFPQPPPLMTPPLMTPPLMTPPVAPPPARAASMDRWGAMVGRCELSVQRVAAAAATVPRSAGAEWLNRIVHQFAAELNDVRRIADLGRALEASAQDHPVSQRLAAAVKDFTAFEDEAGRVALKLVQQPDLVSARVHLEMLEQQVPNLTLR</sequence>
<dbReference type="OrthoDB" id="3696936at2"/>
<dbReference type="KEGG" id="ami:Amir_6687"/>
<proteinExistence type="predicted"/>
<feature type="transmembrane region" description="Helical" evidence="2">
    <location>
        <begin position="5"/>
        <end position="23"/>
    </location>
</feature>
<dbReference type="STRING" id="446462.Amir_6687"/>
<reference evidence="3 4" key="1">
    <citation type="journal article" date="2009" name="Stand. Genomic Sci.">
        <title>Complete genome sequence of Actinosynnema mirum type strain (101).</title>
        <authorList>
            <person name="Land M."/>
            <person name="Lapidus A."/>
            <person name="Mayilraj S."/>
            <person name="Chen F."/>
            <person name="Copeland A."/>
            <person name="Del Rio T.G."/>
            <person name="Nolan M."/>
            <person name="Lucas S."/>
            <person name="Tice H."/>
            <person name="Cheng J.F."/>
            <person name="Chertkov O."/>
            <person name="Bruce D."/>
            <person name="Goodwin L."/>
            <person name="Pitluck S."/>
            <person name="Rohde M."/>
            <person name="Goker M."/>
            <person name="Pati A."/>
            <person name="Ivanova N."/>
            <person name="Mavromatis K."/>
            <person name="Chen A."/>
            <person name="Palaniappan K."/>
            <person name="Hauser L."/>
            <person name="Chang Y.J."/>
            <person name="Jeffries C.C."/>
            <person name="Brettin T."/>
            <person name="Detter J.C."/>
            <person name="Han C."/>
            <person name="Chain P."/>
            <person name="Tindall B.J."/>
            <person name="Bristow J."/>
            <person name="Eisen J.A."/>
            <person name="Markowitz V."/>
            <person name="Hugenholtz P."/>
            <person name="Kyrpides N.C."/>
            <person name="Klenk H.P."/>
        </authorList>
    </citation>
    <scope>NUCLEOTIDE SEQUENCE [LARGE SCALE GENOMIC DNA]</scope>
    <source>
        <strain evidence="4">ATCC 29888 / DSM 43827 / JCM 3225 / NBRC 14064 / NCIMB 13271 / NRRL B-12336 / IMRU 3971 / 101</strain>
    </source>
</reference>
<evidence type="ECO:0000313" key="3">
    <source>
        <dbReference type="EMBL" id="ACU40484.1"/>
    </source>
</evidence>
<evidence type="ECO:0000256" key="1">
    <source>
        <dbReference type="SAM" id="MobiDB-lite"/>
    </source>
</evidence>
<organism evidence="3 4">
    <name type="scientific">Actinosynnema mirum (strain ATCC 29888 / DSM 43827 / JCM 3225 / NBRC 14064 / NCIMB 13271 / NRRL B-12336 / IMRU 3971 / 101)</name>
    <dbReference type="NCBI Taxonomy" id="446462"/>
    <lineage>
        <taxon>Bacteria</taxon>
        <taxon>Bacillati</taxon>
        <taxon>Actinomycetota</taxon>
        <taxon>Actinomycetes</taxon>
        <taxon>Pseudonocardiales</taxon>
        <taxon>Pseudonocardiaceae</taxon>
        <taxon>Actinosynnema</taxon>
    </lineage>
</organism>
<keyword evidence="2" id="KW-1133">Transmembrane helix</keyword>
<dbReference type="eggNOG" id="ENOG50329D9">
    <property type="taxonomic scope" value="Bacteria"/>
</dbReference>
<keyword evidence="4" id="KW-1185">Reference proteome</keyword>
<keyword evidence="2" id="KW-0472">Membrane</keyword>
<protein>
    <submittedName>
        <fullName evidence="3">Uncharacterized protein</fullName>
    </submittedName>
</protein>
<evidence type="ECO:0000313" key="4">
    <source>
        <dbReference type="Proteomes" id="UP000002213"/>
    </source>
</evidence>
<feature type="region of interest" description="Disordered" evidence="1">
    <location>
        <begin position="63"/>
        <end position="84"/>
    </location>
</feature>
<accession>C6WNC0</accession>
<dbReference type="AlphaFoldDB" id="C6WNC0"/>
<evidence type="ECO:0000256" key="2">
    <source>
        <dbReference type="SAM" id="Phobius"/>
    </source>
</evidence>
<dbReference type="Proteomes" id="UP000002213">
    <property type="component" value="Chromosome"/>
</dbReference>
<keyword evidence="2" id="KW-0812">Transmembrane</keyword>
<dbReference type="HOGENOM" id="CLU_1222638_0_0_11"/>
<dbReference type="EMBL" id="CP001630">
    <property type="protein sequence ID" value="ACU40484.1"/>
    <property type="molecule type" value="Genomic_DNA"/>
</dbReference>
<gene>
    <name evidence="3" type="ordered locus">Amir_6687</name>
</gene>
<dbReference type="RefSeq" id="WP_015805362.1">
    <property type="nucleotide sequence ID" value="NC_013093.1"/>
</dbReference>
<name>C6WNC0_ACTMD</name>
<feature type="transmembrane region" description="Helical" evidence="2">
    <location>
        <begin position="29"/>
        <end position="53"/>
    </location>
</feature>